<evidence type="ECO:0000313" key="1">
    <source>
        <dbReference type="EMBL" id="KAA8525027.1"/>
    </source>
</evidence>
<evidence type="ECO:0000313" key="2">
    <source>
        <dbReference type="Proteomes" id="UP000325577"/>
    </source>
</evidence>
<protein>
    <submittedName>
        <fullName evidence="1">Uncharacterized protein</fullName>
    </submittedName>
</protein>
<dbReference type="InterPro" id="IPR023213">
    <property type="entry name" value="CAT-like_dom_sf"/>
</dbReference>
<keyword evidence="2" id="KW-1185">Reference proteome</keyword>
<dbReference type="EMBL" id="CM018047">
    <property type="protein sequence ID" value="KAA8525027.1"/>
    <property type="molecule type" value="Genomic_DNA"/>
</dbReference>
<dbReference type="AlphaFoldDB" id="A0A5J5A6Q6"/>
<name>A0A5J5A6Q6_9ASTE</name>
<organism evidence="1 2">
    <name type="scientific">Nyssa sinensis</name>
    <dbReference type="NCBI Taxonomy" id="561372"/>
    <lineage>
        <taxon>Eukaryota</taxon>
        <taxon>Viridiplantae</taxon>
        <taxon>Streptophyta</taxon>
        <taxon>Embryophyta</taxon>
        <taxon>Tracheophyta</taxon>
        <taxon>Spermatophyta</taxon>
        <taxon>Magnoliopsida</taxon>
        <taxon>eudicotyledons</taxon>
        <taxon>Gunneridae</taxon>
        <taxon>Pentapetalae</taxon>
        <taxon>asterids</taxon>
        <taxon>Cornales</taxon>
        <taxon>Nyssaceae</taxon>
        <taxon>Nyssa</taxon>
    </lineage>
</organism>
<dbReference type="OrthoDB" id="1747972at2759"/>
<sequence>MSMEILHNFTSTRPKSIVCISYITNAHGKHVLHLPFGYYGNAFAFPTTLSKEIMLSITPLGYALELVKKAKGQVIEDYIKLVADLMVIKGRPLYRRRITSSAIDLPQGEHCV</sequence>
<gene>
    <name evidence="1" type="ORF">F0562_011335</name>
</gene>
<reference evidence="1 2" key="1">
    <citation type="submission" date="2019-09" db="EMBL/GenBank/DDBJ databases">
        <title>A chromosome-level genome assembly of the Chinese tupelo Nyssa sinensis.</title>
        <authorList>
            <person name="Yang X."/>
            <person name="Kang M."/>
            <person name="Yang Y."/>
            <person name="Xiong H."/>
            <person name="Wang M."/>
            <person name="Zhang Z."/>
            <person name="Wang Z."/>
            <person name="Wu H."/>
            <person name="Ma T."/>
            <person name="Liu J."/>
            <person name="Xi Z."/>
        </authorList>
    </citation>
    <scope>NUCLEOTIDE SEQUENCE [LARGE SCALE GENOMIC DNA]</scope>
    <source>
        <strain evidence="1">J267</strain>
        <tissue evidence="1">Leaf</tissue>
    </source>
</reference>
<dbReference type="Gene3D" id="3.30.559.10">
    <property type="entry name" value="Chloramphenicol acetyltransferase-like domain"/>
    <property type="match status" value="1"/>
</dbReference>
<proteinExistence type="predicted"/>
<dbReference type="Proteomes" id="UP000325577">
    <property type="component" value="Linkage Group LG4"/>
</dbReference>
<accession>A0A5J5A6Q6</accession>